<keyword evidence="2" id="KW-1185">Reference proteome</keyword>
<proteinExistence type="predicted"/>
<dbReference type="RefSeq" id="WP_352890040.1">
    <property type="nucleotide sequence ID" value="NZ_JBEPIJ010000013.1"/>
</dbReference>
<protein>
    <submittedName>
        <fullName evidence="1">DsrE family protein</fullName>
    </submittedName>
</protein>
<reference evidence="1 2" key="1">
    <citation type="submission" date="2024-06" db="EMBL/GenBank/DDBJ databases">
        <authorList>
            <person name="Li Z."/>
            <person name="Jiang Y."/>
        </authorList>
    </citation>
    <scope>NUCLEOTIDE SEQUENCE [LARGE SCALE GENOMIC DNA]</scope>
    <source>
        <strain evidence="1 2">HSW-8</strain>
    </source>
</reference>
<comment type="caution">
    <text evidence="1">The sequence shown here is derived from an EMBL/GenBank/DDBJ whole genome shotgun (WGS) entry which is preliminary data.</text>
</comment>
<dbReference type="EMBL" id="JBEPIJ010000013">
    <property type="protein sequence ID" value="MES0874706.1"/>
    <property type="molecule type" value="Genomic_DNA"/>
</dbReference>
<organism evidence="1 2">
    <name type="scientific">Sinimarinibacterium thermocellulolyticum</name>
    <dbReference type="NCBI Taxonomy" id="3170016"/>
    <lineage>
        <taxon>Bacteria</taxon>
        <taxon>Pseudomonadati</taxon>
        <taxon>Pseudomonadota</taxon>
        <taxon>Gammaproteobacteria</taxon>
        <taxon>Nevskiales</taxon>
        <taxon>Nevskiaceae</taxon>
        <taxon>Sinimarinibacterium</taxon>
    </lineage>
</organism>
<dbReference type="InterPro" id="IPR003787">
    <property type="entry name" value="Sulphur_relay_DsrE/F-like"/>
</dbReference>
<dbReference type="Proteomes" id="UP001465331">
    <property type="component" value="Unassembled WGS sequence"/>
</dbReference>
<accession>A0ABV2ACZ7</accession>
<dbReference type="Gene3D" id="3.40.1260.10">
    <property type="entry name" value="DsrEFH-like"/>
    <property type="match status" value="1"/>
</dbReference>
<dbReference type="InterPro" id="IPR027396">
    <property type="entry name" value="DsrEFH-like"/>
</dbReference>
<sequence>MLACGAMLPRLASADAVRAQVAVRVVYQFDLGLDQALRGLRSIGNHLAADPKARITVVALGAGVDFLLQDAQTPGGYPFALMVSELQDRGVRFAACRNTLESRRLDARDMIEGIDIVPSGVAEIARLQIEEQHAYIKP</sequence>
<evidence type="ECO:0000313" key="2">
    <source>
        <dbReference type="Proteomes" id="UP001465331"/>
    </source>
</evidence>
<dbReference type="SUPFAM" id="SSF75169">
    <property type="entry name" value="DsrEFH-like"/>
    <property type="match status" value="1"/>
</dbReference>
<evidence type="ECO:0000313" key="1">
    <source>
        <dbReference type="EMBL" id="MES0874706.1"/>
    </source>
</evidence>
<dbReference type="Pfam" id="PF02635">
    <property type="entry name" value="DsrE"/>
    <property type="match status" value="1"/>
</dbReference>
<gene>
    <name evidence="1" type="ORF">ABSH63_11900</name>
</gene>
<dbReference type="PANTHER" id="PTHR37691:SF1">
    <property type="entry name" value="BLR3518 PROTEIN"/>
    <property type="match status" value="1"/>
</dbReference>
<dbReference type="PANTHER" id="PTHR37691">
    <property type="entry name" value="BLR3518 PROTEIN"/>
    <property type="match status" value="1"/>
</dbReference>
<name>A0ABV2ACZ7_9GAMM</name>